<dbReference type="EMBL" id="BJUB01000005">
    <property type="protein sequence ID" value="GEK21312.1"/>
    <property type="molecule type" value="Genomic_DNA"/>
</dbReference>
<accession>A0A510V357</accession>
<dbReference type="Proteomes" id="UP000321118">
    <property type="component" value="Unassembled WGS sequence"/>
</dbReference>
<feature type="transmembrane region" description="Helical" evidence="1">
    <location>
        <begin position="183"/>
        <end position="214"/>
    </location>
</feature>
<proteinExistence type="predicted"/>
<feature type="transmembrane region" description="Helical" evidence="1">
    <location>
        <begin position="226"/>
        <end position="244"/>
    </location>
</feature>
<organism evidence="2 3">
    <name type="scientific">Cellulomonas xylanilytica</name>
    <dbReference type="NCBI Taxonomy" id="233583"/>
    <lineage>
        <taxon>Bacteria</taxon>
        <taxon>Bacillati</taxon>
        <taxon>Actinomycetota</taxon>
        <taxon>Actinomycetes</taxon>
        <taxon>Micrococcales</taxon>
        <taxon>Cellulomonadaceae</taxon>
        <taxon>Cellulomonas</taxon>
    </lineage>
</organism>
<evidence type="ECO:0000313" key="3">
    <source>
        <dbReference type="Proteomes" id="UP000321118"/>
    </source>
</evidence>
<sequence>MPPLVRTGAVGSDTLERGGRGAWHTGGSAWVAAATVLLVATRIPVAQGVTLGMLASAVFLPVWWPVVVRWAGYRWIVAGVLASLVLGFWLTELASATFPTSQRALIFSSVMALELALGIGAVIWARTLIPAPAIAVLFGVGMFFASSGELDPDTNLWRFRLATPVTIIALALAWYVGKVWVQALTTVVLIAVSALNGGRSATAILVLALIVVLAQSWGPARSRRTSRLRAAALAAVLVVALYNVGQSLILEGYLGESAQQRTEAQTAASGSVILGARPELGATIALFAHRPYGFGSGTQPTAETVVVAKTGMASIGYDPNNGYVERYMFGSGIVLHSTIADFWARFGFAGIATGVALLAVTINGYLRRLASKQAAALLTYLAVRTIWNLLFSPAHSSLPQIILTVGLLAWVVVRDPATPRAAVETPAPALDSAPDSRA</sequence>
<gene>
    <name evidence="2" type="ORF">CXY01_18320</name>
</gene>
<protein>
    <recommendedName>
        <fullName evidence="4">O-antigen polymerase</fullName>
    </recommendedName>
</protein>
<dbReference type="OrthoDB" id="5181551at2"/>
<evidence type="ECO:0008006" key="4">
    <source>
        <dbReference type="Google" id="ProtNLM"/>
    </source>
</evidence>
<dbReference type="RefSeq" id="WP_146927132.1">
    <property type="nucleotide sequence ID" value="NZ_BJUB01000005.1"/>
</dbReference>
<feature type="transmembrane region" description="Helical" evidence="1">
    <location>
        <begin position="48"/>
        <end position="66"/>
    </location>
</feature>
<evidence type="ECO:0000256" key="1">
    <source>
        <dbReference type="SAM" id="Phobius"/>
    </source>
</evidence>
<feature type="transmembrane region" description="Helical" evidence="1">
    <location>
        <begin position="103"/>
        <end position="123"/>
    </location>
</feature>
<feature type="transmembrane region" description="Helical" evidence="1">
    <location>
        <begin position="342"/>
        <end position="362"/>
    </location>
</feature>
<feature type="transmembrane region" description="Helical" evidence="1">
    <location>
        <begin position="22"/>
        <end position="41"/>
    </location>
</feature>
<feature type="transmembrane region" description="Helical" evidence="1">
    <location>
        <begin position="72"/>
        <end position="91"/>
    </location>
</feature>
<feature type="transmembrane region" description="Helical" evidence="1">
    <location>
        <begin position="129"/>
        <end position="147"/>
    </location>
</feature>
<evidence type="ECO:0000313" key="2">
    <source>
        <dbReference type="EMBL" id="GEK21312.1"/>
    </source>
</evidence>
<keyword evidence="1" id="KW-0472">Membrane</keyword>
<dbReference type="AlphaFoldDB" id="A0A510V357"/>
<comment type="caution">
    <text evidence="2">The sequence shown here is derived from an EMBL/GenBank/DDBJ whole genome shotgun (WGS) entry which is preliminary data.</text>
</comment>
<keyword evidence="1" id="KW-1133">Transmembrane helix</keyword>
<name>A0A510V357_9CELL</name>
<keyword evidence="1" id="KW-0812">Transmembrane</keyword>
<keyword evidence="3" id="KW-1185">Reference proteome</keyword>
<reference evidence="2 3" key="1">
    <citation type="submission" date="2019-07" db="EMBL/GenBank/DDBJ databases">
        <title>Whole genome shotgun sequence of Cellulomonas xylanilytica NBRC 101102.</title>
        <authorList>
            <person name="Hosoyama A."/>
            <person name="Uohara A."/>
            <person name="Ohji S."/>
            <person name="Ichikawa N."/>
        </authorList>
    </citation>
    <scope>NUCLEOTIDE SEQUENCE [LARGE SCALE GENOMIC DNA]</scope>
    <source>
        <strain evidence="2 3">NBRC 101102</strain>
    </source>
</reference>